<reference evidence="2 3" key="1">
    <citation type="submission" date="2019-05" db="EMBL/GenBank/DDBJ databases">
        <title>Georgenia *** sp. nov., and Georgenia *** sp. nov., isolated from the intestinal contents of plateau pika (Ochotona curzoniae) in the Qinghai-Tibet plateau of China.</title>
        <authorList>
            <person name="Tian Z."/>
        </authorList>
    </citation>
    <scope>NUCLEOTIDE SEQUENCE [LARGE SCALE GENOMIC DNA]</scope>
    <source>
        <strain evidence="2 3">Z443</strain>
    </source>
</reference>
<name>A0A5B8C690_9MICO</name>
<dbReference type="RefSeq" id="WP_139930155.1">
    <property type="nucleotide sequence ID" value="NZ_CP040915.1"/>
</dbReference>
<dbReference type="Proteomes" id="UP000314616">
    <property type="component" value="Chromosome"/>
</dbReference>
<evidence type="ECO:0000313" key="3">
    <source>
        <dbReference type="Proteomes" id="UP000314616"/>
    </source>
</evidence>
<dbReference type="EMBL" id="CP040915">
    <property type="protein sequence ID" value="QDC25908.1"/>
    <property type="molecule type" value="Genomic_DNA"/>
</dbReference>
<accession>A0A5B8C690</accession>
<protein>
    <recommendedName>
        <fullName evidence="4">Pilus assembly protein Flp/PilA</fullName>
    </recommendedName>
</protein>
<keyword evidence="1" id="KW-1133">Transmembrane helix</keyword>
<keyword evidence="1" id="KW-0812">Transmembrane</keyword>
<evidence type="ECO:0008006" key="4">
    <source>
        <dbReference type="Google" id="ProtNLM"/>
    </source>
</evidence>
<proteinExistence type="predicted"/>
<dbReference type="AlphaFoldDB" id="A0A5B8C690"/>
<evidence type="ECO:0000256" key="1">
    <source>
        <dbReference type="SAM" id="Phobius"/>
    </source>
</evidence>
<evidence type="ECO:0000313" key="2">
    <source>
        <dbReference type="EMBL" id="QDC25908.1"/>
    </source>
</evidence>
<organism evidence="2 3">
    <name type="scientific">Georgenia yuyongxinii</name>
    <dbReference type="NCBI Taxonomy" id="2589797"/>
    <lineage>
        <taxon>Bacteria</taxon>
        <taxon>Bacillati</taxon>
        <taxon>Actinomycetota</taxon>
        <taxon>Actinomycetes</taxon>
        <taxon>Micrococcales</taxon>
        <taxon>Bogoriellaceae</taxon>
        <taxon>Georgenia</taxon>
    </lineage>
</organism>
<dbReference type="KEGG" id="gyu:FE374_15920"/>
<dbReference type="OrthoDB" id="9966787at2"/>
<gene>
    <name evidence="2" type="ORF">FE374_15920</name>
</gene>
<feature type="transmembrane region" description="Helical" evidence="1">
    <location>
        <begin position="39"/>
        <end position="57"/>
    </location>
</feature>
<keyword evidence="1" id="KW-0472">Membrane</keyword>
<sequence length="77" mass="7816">MMNRVKTQVLAAQIATVALVAGAFDRLRNEEKGQSSAEYAGIIFVVVAIIAALVAFGPSIASAIGGRITEAVGNIGG</sequence>